<name>A0A0U3PFW1_9HYPH</name>
<comment type="similarity">
    <text evidence="1">Belongs to the UPF0386 family.</text>
</comment>
<keyword evidence="3" id="KW-1185">Reference proteome</keyword>
<evidence type="ECO:0000313" key="3">
    <source>
        <dbReference type="Proteomes" id="UP000064921"/>
    </source>
</evidence>
<evidence type="ECO:0000256" key="1">
    <source>
        <dbReference type="HAMAP-Rule" id="MF_00827"/>
    </source>
</evidence>
<dbReference type="RefSeq" id="WP_058898223.1">
    <property type="nucleotide sequence ID" value="NZ_CP013068.1"/>
</dbReference>
<dbReference type="EMBL" id="CP013068">
    <property type="protein sequence ID" value="ALV26492.1"/>
    <property type="molecule type" value="Genomic_DNA"/>
</dbReference>
<sequence length="90" mass="10223">MNISRSEQRVLHVLAQGGYIRHHRSGNGRITDVQCFARDGLLLSDCTPEVFAKLRRKRLIESRASSPYRISGKGRLCVRAQPDNRQEAFA</sequence>
<reference evidence="2 3" key="1">
    <citation type="submission" date="2015-10" db="EMBL/GenBank/DDBJ databases">
        <title>The world's first case of liver abscess caused by Pannonibacter phragmitetus.</title>
        <authorList>
            <person name="Ming D."/>
            <person name="Wang M."/>
            <person name="Zhou Y."/>
            <person name="Jiang T."/>
            <person name="Hu S."/>
        </authorList>
    </citation>
    <scope>NUCLEOTIDE SEQUENCE [LARGE SCALE GENOMIC DNA]</scope>
    <source>
        <strain evidence="2 3">31801</strain>
    </source>
</reference>
<dbReference type="KEGG" id="pphr:APZ00_04850"/>
<dbReference type="Pfam" id="PF09857">
    <property type="entry name" value="YjhX_toxin"/>
    <property type="match status" value="1"/>
</dbReference>
<organism evidence="2 3">
    <name type="scientific">Pannonibacter phragmitetus</name>
    <dbReference type="NCBI Taxonomy" id="121719"/>
    <lineage>
        <taxon>Bacteria</taxon>
        <taxon>Pseudomonadati</taxon>
        <taxon>Pseudomonadota</taxon>
        <taxon>Alphaproteobacteria</taxon>
        <taxon>Hyphomicrobiales</taxon>
        <taxon>Stappiaceae</taxon>
        <taxon>Pannonibacter</taxon>
    </lineage>
</organism>
<gene>
    <name evidence="2" type="ORF">APZ00_04850</name>
</gene>
<dbReference type="InterPro" id="IPR018654">
    <property type="entry name" value="YjhX_toxin"/>
</dbReference>
<proteinExistence type="inferred from homology"/>
<dbReference type="Proteomes" id="UP000064921">
    <property type="component" value="Chromosome"/>
</dbReference>
<evidence type="ECO:0000313" key="2">
    <source>
        <dbReference type="EMBL" id="ALV26492.1"/>
    </source>
</evidence>
<accession>A0A0U3PFW1</accession>
<dbReference type="HAMAP" id="MF_00827">
    <property type="entry name" value="UPF0386"/>
    <property type="match status" value="1"/>
</dbReference>
<protein>
    <recommendedName>
        <fullName evidence="1">UPF0386 protein APZ00_04850</fullName>
    </recommendedName>
</protein>
<dbReference type="NCBIfam" id="NF010240">
    <property type="entry name" value="PRK13687.1"/>
    <property type="match status" value="1"/>
</dbReference>
<dbReference type="eggNOG" id="COG3811">
    <property type="taxonomic scope" value="Bacteria"/>
</dbReference>
<dbReference type="AlphaFoldDB" id="A0A0U3PFW1"/>